<dbReference type="AlphaFoldDB" id="A0A8T9AW21"/>
<dbReference type="InterPro" id="IPR000836">
    <property type="entry name" value="PRTase_dom"/>
</dbReference>
<evidence type="ECO:0000313" key="2">
    <source>
        <dbReference type="Proteomes" id="UP000235507"/>
    </source>
</evidence>
<dbReference type="Proteomes" id="UP000235507">
    <property type="component" value="Unassembled WGS sequence"/>
</dbReference>
<keyword evidence="2" id="KW-1185">Reference proteome</keyword>
<evidence type="ECO:0008006" key="3">
    <source>
        <dbReference type="Google" id="ProtNLM"/>
    </source>
</evidence>
<protein>
    <recommendedName>
        <fullName evidence="3">Phosphoribosyltransferase</fullName>
    </recommendedName>
</protein>
<proteinExistence type="predicted"/>
<dbReference type="OrthoDB" id="7596655at2"/>
<comment type="caution">
    <text evidence="1">The sequence shown here is derived from an EMBL/GenBank/DDBJ whole genome shotgun (WGS) entry which is preliminary data.</text>
</comment>
<dbReference type="EMBL" id="PNOT02000034">
    <property type="protein sequence ID" value="TSE13643.1"/>
    <property type="molecule type" value="Genomic_DNA"/>
</dbReference>
<name>A0A8T9AW21_9HYPH</name>
<evidence type="ECO:0000313" key="1">
    <source>
        <dbReference type="EMBL" id="TSE13643.1"/>
    </source>
</evidence>
<reference evidence="1" key="1">
    <citation type="submission" date="2019-07" db="EMBL/GenBank/DDBJ databases">
        <title>Mesorhizobum intechiensis sp. nov. isolated from nodules of Lotus tenuis growing in lowlands of the Flooding Pampa, Argentina.</title>
        <authorList>
            <person name="Estrella M.J."/>
            <person name="Torres Tejerizo G.A."/>
            <person name="Cumpa Velazquez L.M."/>
            <person name="Fontana F."/>
            <person name="Hansen L."/>
            <person name="Pistorio M."/>
            <person name="Sannazzaro A.I."/>
        </authorList>
    </citation>
    <scope>NUCLEOTIDE SEQUENCE</scope>
    <source>
        <strain evidence="1">BD68</strain>
    </source>
</reference>
<dbReference type="CDD" id="cd06223">
    <property type="entry name" value="PRTases_typeI"/>
    <property type="match status" value="1"/>
</dbReference>
<gene>
    <name evidence="1" type="ORF">C1D09_002945</name>
</gene>
<dbReference type="RefSeq" id="WP_143972909.1">
    <property type="nucleotide sequence ID" value="NZ_PNOT02000034.1"/>
</dbReference>
<accession>A0A8T9AW21</accession>
<organism evidence="1 2">
    <name type="scientific">Mesorhizobium intechi</name>
    <dbReference type="NCBI Taxonomy" id="537601"/>
    <lineage>
        <taxon>Bacteria</taxon>
        <taxon>Pseudomonadati</taxon>
        <taxon>Pseudomonadota</taxon>
        <taxon>Alphaproteobacteria</taxon>
        <taxon>Hyphomicrobiales</taxon>
        <taxon>Phyllobacteriaceae</taxon>
        <taxon>Mesorhizobium</taxon>
    </lineage>
</organism>
<sequence>MAMGQHKREPWGADEPEDVFVHCRWDQLKGTFRASAKEAAQGTEKYNRAKREFDEEAAADLVEQSVAQPALDLIADAVMKIGRPALVVVPHPEFNPLDSTGQHPLKPTNAIPFAFAAYLANELGGNIDQEIIETARPGRTRLGNFPRFLWQPVFDGAVRQDCAYIIADDNCTLGGTIAALRSHIVRGGGTVAAITTLSTNHGVNFRLPIAPATVDVLSSVYSGEISGLLKEEIGHDLQCLTEPEGNFLAQWGQDKDYGARAGASPIQRLRDRLSAAAGKAK</sequence>